<reference evidence="19" key="1">
    <citation type="journal article" date="2014" name="Front. Microbiol.">
        <title>High frequency of phylogenetically diverse reductive dehalogenase-homologous genes in deep subseafloor sedimentary metagenomes.</title>
        <authorList>
            <person name="Kawai M."/>
            <person name="Futagami T."/>
            <person name="Toyoda A."/>
            <person name="Takaki Y."/>
            <person name="Nishi S."/>
            <person name="Hori S."/>
            <person name="Arai W."/>
            <person name="Tsubouchi T."/>
            <person name="Morono Y."/>
            <person name="Uchiyama I."/>
            <person name="Ito T."/>
            <person name="Fujiyama A."/>
            <person name="Inagaki F."/>
            <person name="Takami H."/>
        </authorList>
    </citation>
    <scope>NUCLEOTIDE SEQUENCE</scope>
    <source>
        <strain evidence="19">Expedition CK06-06</strain>
    </source>
</reference>
<dbReference type="SUPFAM" id="SSF46785">
    <property type="entry name" value="Winged helix' DNA-binding domain"/>
    <property type="match status" value="1"/>
</dbReference>
<dbReference type="SUPFAM" id="SSF82114">
    <property type="entry name" value="Riboflavin kinase-like"/>
    <property type="match status" value="1"/>
</dbReference>
<name>X1AKI2_9ZZZZ</name>
<dbReference type="GO" id="GO:0046872">
    <property type="term" value="F:metal ion binding"/>
    <property type="evidence" value="ECO:0007669"/>
    <property type="project" value="UniProtKB-KW"/>
</dbReference>
<keyword evidence="10" id="KW-0479">Metal-binding</keyword>
<comment type="pathway">
    <text evidence="3">Cofactor biosynthesis; FMN biosynthesis; FMN from riboflavin (CTP route): step 1/1.</text>
</comment>
<dbReference type="PANTHER" id="PTHR40706:SF1">
    <property type="entry name" value="RIBOFLAVIN KINASE"/>
    <property type="match status" value="1"/>
</dbReference>
<keyword evidence="11" id="KW-0547">Nucleotide-binding</keyword>
<evidence type="ECO:0000256" key="8">
    <source>
        <dbReference type="ARBA" id="ARBA00022643"/>
    </source>
</evidence>
<dbReference type="InterPro" id="IPR036390">
    <property type="entry name" value="WH_DNA-bd_sf"/>
</dbReference>
<dbReference type="GO" id="GO:0008531">
    <property type="term" value="F:riboflavin kinase activity"/>
    <property type="evidence" value="ECO:0007669"/>
    <property type="project" value="InterPro"/>
</dbReference>
<comment type="function">
    <text evidence="2">Catalyzes the CTP-dependent phosphorylation of riboflavin (vitamin B2) to form flavin mononucleotide (FMN).</text>
</comment>
<evidence type="ECO:0000256" key="15">
    <source>
        <dbReference type="ARBA" id="ARBA00030544"/>
    </source>
</evidence>
<evidence type="ECO:0000259" key="18">
    <source>
        <dbReference type="Pfam" id="PF01982"/>
    </source>
</evidence>
<dbReference type="InterPro" id="IPR011991">
    <property type="entry name" value="ArsR-like_HTH"/>
</dbReference>
<dbReference type="UniPathway" id="UPA00276">
    <property type="reaction ID" value="UER00929"/>
</dbReference>
<dbReference type="EC" id="2.7.1.161" evidence="5"/>
<keyword evidence="7" id="KW-0285">Flavoprotein</keyword>
<dbReference type="CDD" id="cd00090">
    <property type="entry name" value="HTH_ARSR"/>
    <property type="match status" value="1"/>
</dbReference>
<dbReference type="AlphaFoldDB" id="X1AKI2"/>
<evidence type="ECO:0000256" key="11">
    <source>
        <dbReference type="ARBA" id="ARBA00022741"/>
    </source>
</evidence>
<keyword evidence="8" id="KW-0288">FMN</keyword>
<evidence type="ECO:0000256" key="6">
    <source>
        <dbReference type="ARBA" id="ARBA00017394"/>
    </source>
</evidence>
<evidence type="ECO:0000256" key="1">
    <source>
        <dbReference type="ARBA" id="ARBA00001946"/>
    </source>
</evidence>
<dbReference type="EMBL" id="BART01019193">
    <property type="protein sequence ID" value="GAG83060.1"/>
    <property type="molecule type" value="Genomic_DNA"/>
</dbReference>
<dbReference type="GO" id="GO:0009398">
    <property type="term" value="P:FMN biosynthetic process"/>
    <property type="evidence" value="ECO:0007669"/>
    <property type="project" value="UniProtKB-UniPathway"/>
</dbReference>
<evidence type="ECO:0000256" key="4">
    <source>
        <dbReference type="ARBA" id="ARBA00006428"/>
    </source>
</evidence>
<evidence type="ECO:0000256" key="12">
    <source>
        <dbReference type="ARBA" id="ARBA00022777"/>
    </source>
</evidence>
<evidence type="ECO:0000256" key="5">
    <source>
        <dbReference type="ARBA" id="ARBA00011987"/>
    </source>
</evidence>
<protein>
    <recommendedName>
        <fullName evidence="6">Riboflavin kinase</fullName>
        <ecNumber evidence="5">2.7.1.161</ecNumber>
    </recommendedName>
    <alternativeName>
        <fullName evidence="15">CTP-dependent riboflavin kinase</fullName>
    </alternativeName>
    <alternativeName>
        <fullName evidence="16">CTP:riboflavin 5'-phosphotransferase</fullName>
    </alternativeName>
    <alternativeName>
        <fullName evidence="14">Flavokinase</fullName>
    </alternativeName>
</protein>
<comment type="caution">
    <text evidence="19">The sequence shown here is derived from an EMBL/GenBank/DDBJ whole genome shotgun (WGS) entry which is preliminary data.</text>
</comment>
<feature type="domain" description="Riboflavin kinase" evidence="18">
    <location>
        <begin position="68"/>
        <end position="197"/>
    </location>
</feature>
<dbReference type="Gene3D" id="1.10.10.10">
    <property type="entry name" value="Winged helix-like DNA-binding domain superfamily/Winged helix DNA-binding domain"/>
    <property type="match status" value="1"/>
</dbReference>
<dbReference type="InterPro" id="IPR023602">
    <property type="entry name" value="Riboflavin_kinase_CTP-dep"/>
</dbReference>
<evidence type="ECO:0000256" key="10">
    <source>
        <dbReference type="ARBA" id="ARBA00022723"/>
    </source>
</evidence>
<keyword evidence="13" id="KW-0460">Magnesium</keyword>
<dbReference type="Gene3D" id="2.40.30.30">
    <property type="entry name" value="Riboflavin kinase-like"/>
    <property type="match status" value="1"/>
</dbReference>
<comment type="cofactor">
    <cofactor evidence="1">
        <name>Mg(2+)</name>
        <dbReference type="ChEBI" id="CHEBI:18420"/>
    </cofactor>
</comment>
<dbReference type="InterPro" id="IPR023465">
    <property type="entry name" value="Riboflavin_kinase_dom_sf"/>
</dbReference>
<accession>X1AKI2</accession>
<keyword evidence="12" id="KW-0418">Kinase</keyword>
<keyword evidence="9" id="KW-0808">Transferase</keyword>
<evidence type="ECO:0000256" key="3">
    <source>
        <dbReference type="ARBA" id="ARBA00005219"/>
    </source>
</evidence>
<evidence type="ECO:0000256" key="13">
    <source>
        <dbReference type="ARBA" id="ARBA00022842"/>
    </source>
</evidence>
<dbReference type="GO" id="GO:0009231">
    <property type="term" value="P:riboflavin biosynthetic process"/>
    <property type="evidence" value="ECO:0007669"/>
    <property type="project" value="InterPro"/>
</dbReference>
<evidence type="ECO:0000256" key="7">
    <source>
        <dbReference type="ARBA" id="ARBA00022630"/>
    </source>
</evidence>
<evidence type="ECO:0000256" key="16">
    <source>
        <dbReference type="ARBA" id="ARBA00033116"/>
    </source>
</evidence>
<organism evidence="19">
    <name type="scientific">marine sediment metagenome</name>
    <dbReference type="NCBI Taxonomy" id="412755"/>
    <lineage>
        <taxon>unclassified sequences</taxon>
        <taxon>metagenomes</taxon>
        <taxon>ecological metagenomes</taxon>
    </lineage>
</organism>
<comment type="catalytic activity">
    <reaction evidence="17">
        <text>riboflavin + CTP = CDP + FMN + H(+)</text>
        <dbReference type="Rhea" id="RHEA:25021"/>
        <dbReference type="ChEBI" id="CHEBI:15378"/>
        <dbReference type="ChEBI" id="CHEBI:37563"/>
        <dbReference type="ChEBI" id="CHEBI:57986"/>
        <dbReference type="ChEBI" id="CHEBI:58069"/>
        <dbReference type="ChEBI" id="CHEBI:58210"/>
        <dbReference type="EC" id="2.7.1.161"/>
    </reaction>
</comment>
<feature type="non-terminal residue" evidence="19">
    <location>
        <position position="1"/>
    </location>
</feature>
<dbReference type="GO" id="GO:0000166">
    <property type="term" value="F:nucleotide binding"/>
    <property type="evidence" value="ECO:0007669"/>
    <property type="project" value="UniProtKB-KW"/>
</dbReference>
<evidence type="ECO:0000313" key="19">
    <source>
        <dbReference type="EMBL" id="GAG83060.1"/>
    </source>
</evidence>
<evidence type="ECO:0000256" key="17">
    <source>
        <dbReference type="ARBA" id="ARBA00047857"/>
    </source>
</evidence>
<sequence>VEFGKILKLSQQTASRRLNQLEEMGWIQRKIIGKEQIIRITKEGADVMLLMYNNLKQILQDILIVGEVTEGMREGGYYVRIPGYLKQFEKKLGFEPYYGTLNLQLSDLNKELLDENLNNRLPVLIEGFDDKDVGRSYGSVECYNCFVSRLDNQENKQKAAILKIKRTHHKKNIVEILAKDYLRDKFKLKDGDRLRIEFIKGN</sequence>
<dbReference type="InterPro" id="IPR036388">
    <property type="entry name" value="WH-like_DNA-bd_sf"/>
</dbReference>
<evidence type="ECO:0000256" key="14">
    <source>
        <dbReference type="ARBA" id="ARBA00029789"/>
    </source>
</evidence>
<evidence type="ECO:0000256" key="9">
    <source>
        <dbReference type="ARBA" id="ARBA00022679"/>
    </source>
</evidence>
<gene>
    <name evidence="19" type="ORF">S01H4_35990</name>
</gene>
<dbReference type="Pfam" id="PF01982">
    <property type="entry name" value="CTP-dep_RFKase"/>
    <property type="match status" value="1"/>
</dbReference>
<dbReference type="InterPro" id="IPR039063">
    <property type="entry name" value="RibK_CTP-dep"/>
</dbReference>
<dbReference type="PANTHER" id="PTHR40706">
    <property type="entry name" value="RIBOFLAVIN KINASE"/>
    <property type="match status" value="1"/>
</dbReference>
<evidence type="ECO:0000256" key="2">
    <source>
        <dbReference type="ARBA" id="ARBA00003072"/>
    </source>
</evidence>
<comment type="similarity">
    <text evidence="4">Belongs to the archaeal riboflavin kinase family.</text>
</comment>
<proteinExistence type="inferred from homology"/>